<evidence type="ECO:0000313" key="6">
    <source>
        <dbReference type="Proteomes" id="UP000284841"/>
    </source>
</evidence>
<evidence type="ECO:0000313" key="5">
    <source>
        <dbReference type="EMBL" id="RHJ90118.1"/>
    </source>
</evidence>
<evidence type="ECO:0000256" key="3">
    <source>
        <dbReference type="ARBA" id="ARBA00023002"/>
    </source>
</evidence>
<dbReference type="PANTHER" id="PTHR43401:SF2">
    <property type="entry name" value="L-THREONINE 3-DEHYDROGENASE"/>
    <property type="match status" value="1"/>
</dbReference>
<dbReference type="InterPro" id="IPR020843">
    <property type="entry name" value="ER"/>
</dbReference>
<dbReference type="InterPro" id="IPR036291">
    <property type="entry name" value="NAD(P)-bd_dom_sf"/>
</dbReference>
<comment type="caution">
    <text evidence="5">The sequence shown here is derived from an EMBL/GenBank/DDBJ whole genome shotgun (WGS) entry which is preliminary data.</text>
</comment>
<dbReference type="PANTHER" id="PTHR43401">
    <property type="entry name" value="L-THREONINE 3-DEHYDROGENASE"/>
    <property type="match status" value="1"/>
</dbReference>
<evidence type="ECO:0000256" key="2">
    <source>
        <dbReference type="ARBA" id="ARBA00022833"/>
    </source>
</evidence>
<dbReference type="InterPro" id="IPR011032">
    <property type="entry name" value="GroES-like_sf"/>
</dbReference>
<dbReference type="Pfam" id="PF00107">
    <property type="entry name" value="ADH_zinc_N"/>
    <property type="match status" value="1"/>
</dbReference>
<keyword evidence="1" id="KW-0479">Metal-binding</keyword>
<dbReference type="SUPFAM" id="SSF51735">
    <property type="entry name" value="NAD(P)-binding Rossmann-fold domains"/>
    <property type="match status" value="1"/>
</dbReference>
<proteinExistence type="predicted"/>
<protein>
    <submittedName>
        <fullName evidence="5">Dehydrogenase</fullName>
    </submittedName>
</protein>
<dbReference type="Gene3D" id="3.90.180.10">
    <property type="entry name" value="Medium-chain alcohol dehydrogenases, catalytic domain"/>
    <property type="match status" value="1"/>
</dbReference>
<dbReference type="Proteomes" id="UP000284841">
    <property type="component" value="Unassembled WGS sequence"/>
</dbReference>
<feature type="domain" description="Enoyl reductase (ER)" evidence="4">
    <location>
        <begin position="7"/>
        <end position="336"/>
    </location>
</feature>
<dbReference type="GO" id="GO:0016491">
    <property type="term" value="F:oxidoreductase activity"/>
    <property type="evidence" value="ECO:0007669"/>
    <property type="project" value="UniProtKB-KW"/>
</dbReference>
<dbReference type="EMBL" id="QRMS01000001">
    <property type="protein sequence ID" value="RHJ90118.1"/>
    <property type="molecule type" value="Genomic_DNA"/>
</dbReference>
<dbReference type="OrthoDB" id="9769198at2"/>
<dbReference type="Gene3D" id="3.40.50.720">
    <property type="entry name" value="NAD(P)-binding Rossmann-like Domain"/>
    <property type="match status" value="1"/>
</dbReference>
<accession>A0A415E8W0</accession>
<dbReference type="InterPro" id="IPR013154">
    <property type="entry name" value="ADH-like_N"/>
</dbReference>
<dbReference type="GO" id="GO:0046872">
    <property type="term" value="F:metal ion binding"/>
    <property type="evidence" value="ECO:0007669"/>
    <property type="project" value="UniProtKB-KW"/>
</dbReference>
<organism evidence="5 6">
    <name type="scientific">Emergencia timonensis</name>
    <dbReference type="NCBI Taxonomy" id="1776384"/>
    <lineage>
        <taxon>Bacteria</taxon>
        <taxon>Bacillati</taxon>
        <taxon>Bacillota</taxon>
        <taxon>Clostridia</taxon>
        <taxon>Peptostreptococcales</taxon>
        <taxon>Anaerovoracaceae</taxon>
        <taxon>Emergencia</taxon>
    </lineage>
</organism>
<dbReference type="InterPro" id="IPR013149">
    <property type="entry name" value="ADH-like_C"/>
</dbReference>
<keyword evidence="3" id="KW-0560">Oxidoreductase</keyword>
<reference evidence="5 6" key="1">
    <citation type="submission" date="2018-08" db="EMBL/GenBank/DDBJ databases">
        <title>A genome reference for cultivated species of the human gut microbiota.</title>
        <authorList>
            <person name="Zou Y."/>
            <person name="Xue W."/>
            <person name="Luo G."/>
        </authorList>
    </citation>
    <scope>NUCLEOTIDE SEQUENCE [LARGE SCALE GENOMIC DNA]</scope>
    <source>
        <strain evidence="5 6">AM07-24</strain>
    </source>
</reference>
<dbReference type="Pfam" id="PF08240">
    <property type="entry name" value="ADH_N"/>
    <property type="match status" value="1"/>
</dbReference>
<dbReference type="STRING" id="1776384.GCA_900086585_03200"/>
<keyword evidence="6" id="KW-1185">Reference proteome</keyword>
<evidence type="ECO:0000256" key="1">
    <source>
        <dbReference type="ARBA" id="ARBA00022723"/>
    </source>
</evidence>
<gene>
    <name evidence="5" type="ORF">DW099_04560</name>
</gene>
<sequence length="339" mass="37200">MKALVYTAPGSIQLKEMELPELKPGFARIKVRYCGICGSDMGIYAGNHPRAKGPLIPGHEFVGVIEDINDSKGEFCKGDRVVPFPLISCGHCISCRSGRPYICQTLRLTGIDFDGGMAEHANVDEKQLVRVPDTLPDKAAALIEPFAVAVRAVHQSGFTFLDNALVMGAGPIGILTALALRRSGASKIILSDIDEGRIEFCRGMGFHCVNSGDIYLPEYLSRQTGGDGMDFVFECSGTEPAAYEATNLARMQGTICMVGIHKKPHIFNLPELSFKEQTLVATRDYSRQEFERAAEYAVEIKEELEHLISHVIPLDQAAGTFEMIKNKEIDAIKVLFQCQ</sequence>
<dbReference type="SUPFAM" id="SSF50129">
    <property type="entry name" value="GroES-like"/>
    <property type="match status" value="1"/>
</dbReference>
<dbReference type="SMART" id="SM00829">
    <property type="entry name" value="PKS_ER"/>
    <property type="match status" value="1"/>
</dbReference>
<dbReference type="AlphaFoldDB" id="A0A415E8W0"/>
<keyword evidence="2" id="KW-0862">Zinc</keyword>
<evidence type="ECO:0000259" key="4">
    <source>
        <dbReference type="SMART" id="SM00829"/>
    </source>
</evidence>
<dbReference type="InterPro" id="IPR050129">
    <property type="entry name" value="Zn_alcohol_dh"/>
</dbReference>
<name>A0A415E8W0_9FIRM</name>